<keyword evidence="1" id="KW-0143">Chaperone</keyword>
<reference evidence="5" key="1">
    <citation type="submission" date="2023-07" db="EMBL/GenBank/DDBJ databases">
        <title>A draft genome of Kazachstania heterogenica Y-27499.</title>
        <authorList>
            <person name="Donic C."/>
            <person name="Kralova J.S."/>
            <person name="Fidel L."/>
            <person name="Ben-Dor S."/>
            <person name="Jung S."/>
        </authorList>
    </citation>
    <scope>NUCLEOTIDE SEQUENCE [LARGE SCALE GENOMIC DNA]</scope>
    <source>
        <strain evidence="5">Y27499</strain>
    </source>
</reference>
<keyword evidence="5" id="KW-1185">Reference proteome</keyword>
<dbReference type="Pfam" id="PF14308">
    <property type="entry name" value="DnaJ-X"/>
    <property type="match status" value="1"/>
</dbReference>
<dbReference type="PRINTS" id="PR00625">
    <property type="entry name" value="JDOMAIN"/>
</dbReference>
<dbReference type="AlphaFoldDB" id="A0AAN8A9Y9"/>
<dbReference type="CDD" id="cd06257">
    <property type="entry name" value="DnaJ"/>
    <property type="match status" value="1"/>
</dbReference>
<evidence type="ECO:0000256" key="1">
    <source>
        <dbReference type="ARBA" id="ARBA00023186"/>
    </source>
</evidence>
<evidence type="ECO:0000259" key="3">
    <source>
        <dbReference type="PROSITE" id="PS50076"/>
    </source>
</evidence>
<dbReference type="InterPro" id="IPR018253">
    <property type="entry name" value="DnaJ_domain_CS"/>
</dbReference>
<protein>
    <recommendedName>
        <fullName evidence="3">J domain-containing protein</fullName>
    </recommendedName>
</protein>
<feature type="region of interest" description="Disordered" evidence="2">
    <location>
        <begin position="125"/>
        <end position="171"/>
    </location>
</feature>
<dbReference type="SMART" id="SM00271">
    <property type="entry name" value="DnaJ"/>
    <property type="match status" value="1"/>
</dbReference>
<feature type="domain" description="J" evidence="3">
    <location>
        <begin position="6"/>
        <end position="71"/>
    </location>
</feature>
<dbReference type="InterPro" id="IPR026894">
    <property type="entry name" value="DnaJ_X"/>
</dbReference>
<accession>A0AAN8A9Y9</accession>
<feature type="compositionally biased region" description="Low complexity" evidence="2">
    <location>
        <begin position="153"/>
        <end position="162"/>
    </location>
</feature>
<dbReference type="GO" id="GO:0016558">
    <property type="term" value="P:protein import into peroxisome matrix"/>
    <property type="evidence" value="ECO:0007669"/>
    <property type="project" value="TreeGrafter"/>
</dbReference>
<organism evidence="4 5">
    <name type="scientific">Arxiozyma heterogenica</name>
    <dbReference type="NCBI Taxonomy" id="278026"/>
    <lineage>
        <taxon>Eukaryota</taxon>
        <taxon>Fungi</taxon>
        <taxon>Dikarya</taxon>
        <taxon>Ascomycota</taxon>
        <taxon>Saccharomycotina</taxon>
        <taxon>Saccharomycetes</taxon>
        <taxon>Saccharomycetales</taxon>
        <taxon>Saccharomycetaceae</taxon>
        <taxon>Arxiozyma</taxon>
    </lineage>
</organism>
<dbReference type="InterPro" id="IPR001623">
    <property type="entry name" value="DnaJ_domain"/>
</dbReference>
<sequence>MVKETEYYDILGIQPTATSAEIKKAYRRKAMETHPDKHPNDPTAQSKFQAVSEAYQVLSDPTLRDQYDKFGKDNAIPQSGFEDANEYFTMIFGGDGFKDWIGEFSLFKELNSMTEDDINLNGNMSATNSNPNANLNPNGSHSSVTGDVDLMANDSLSNNSNKNKNKMTKEQREKLLELEKARREDIQKQVYELSTKLKDRIEEYLISQRDHRLDEFGNKLNQEIEELKLESFGMELLHLLSRVYKTKANDYLMAKKTFGFSKIITGTRENARTVKSAYNLLSTGLEAQKSMEEMQKINPDDLDPAERVKFESQMAGKALGVMWAMSKFELERKLKEVCNKLLQDKSVSSRERKERAKALLYFADKFAKARRTPEEAEEARVFEELILGEQEKNQKKYSTR</sequence>
<feature type="compositionally biased region" description="Low complexity" evidence="2">
    <location>
        <begin position="125"/>
        <end position="138"/>
    </location>
</feature>
<evidence type="ECO:0000313" key="4">
    <source>
        <dbReference type="EMBL" id="KAK5782340.1"/>
    </source>
</evidence>
<comment type="caution">
    <text evidence="4">The sequence shown here is derived from an EMBL/GenBank/DDBJ whole genome shotgun (WGS) entry which is preliminary data.</text>
</comment>
<dbReference type="PROSITE" id="PS00636">
    <property type="entry name" value="DNAJ_1"/>
    <property type="match status" value="1"/>
</dbReference>
<dbReference type="Proteomes" id="UP001306508">
    <property type="component" value="Unassembled WGS sequence"/>
</dbReference>
<dbReference type="GO" id="GO:0005829">
    <property type="term" value="C:cytosol"/>
    <property type="evidence" value="ECO:0007669"/>
    <property type="project" value="TreeGrafter"/>
</dbReference>
<evidence type="ECO:0000256" key="2">
    <source>
        <dbReference type="SAM" id="MobiDB-lite"/>
    </source>
</evidence>
<proteinExistence type="predicted"/>
<dbReference type="FunFam" id="1.10.287.110:FF:000028">
    <property type="entry name" value="DnaJ domain protein"/>
    <property type="match status" value="1"/>
</dbReference>
<dbReference type="InterPro" id="IPR052814">
    <property type="entry name" value="Peroxisomal_DnaJ"/>
</dbReference>
<dbReference type="EMBL" id="JAWIZZ010000006">
    <property type="protein sequence ID" value="KAK5782340.1"/>
    <property type="molecule type" value="Genomic_DNA"/>
</dbReference>
<dbReference type="PANTHER" id="PTHR45006">
    <property type="entry name" value="DNAJ-LIKE PROTEIN 1"/>
    <property type="match status" value="1"/>
</dbReference>
<evidence type="ECO:0000313" key="5">
    <source>
        <dbReference type="Proteomes" id="UP001306508"/>
    </source>
</evidence>
<gene>
    <name evidence="4" type="ORF">RI543_000276</name>
</gene>
<dbReference type="InterPro" id="IPR036869">
    <property type="entry name" value="J_dom_sf"/>
</dbReference>
<dbReference type="PROSITE" id="PS50076">
    <property type="entry name" value="DNAJ_2"/>
    <property type="match status" value="1"/>
</dbReference>
<dbReference type="PANTHER" id="PTHR45006:SF2">
    <property type="entry name" value="PROTEIN CAJ1"/>
    <property type="match status" value="1"/>
</dbReference>
<dbReference type="Gene3D" id="1.10.287.110">
    <property type="entry name" value="DnaJ domain"/>
    <property type="match status" value="1"/>
</dbReference>
<dbReference type="Pfam" id="PF00226">
    <property type="entry name" value="DnaJ"/>
    <property type="match status" value="1"/>
</dbReference>
<name>A0AAN8A9Y9_9SACH</name>
<dbReference type="SUPFAM" id="SSF46565">
    <property type="entry name" value="Chaperone J-domain"/>
    <property type="match status" value="1"/>
</dbReference>